<dbReference type="Proteomes" id="UP000716291">
    <property type="component" value="Unassembled WGS sequence"/>
</dbReference>
<name>A0A9P6XD50_RHIOR</name>
<dbReference type="EMBL" id="JAANQT010000454">
    <property type="protein sequence ID" value="KAG1310874.1"/>
    <property type="molecule type" value="Genomic_DNA"/>
</dbReference>
<dbReference type="Pfam" id="PF12824">
    <property type="entry name" value="MRP-L20"/>
    <property type="match status" value="1"/>
</dbReference>
<accession>A0A9P6XD50</accession>
<organism evidence="1 2">
    <name type="scientific">Rhizopus oryzae</name>
    <name type="common">Mucormycosis agent</name>
    <name type="synonym">Rhizopus arrhizus var. delemar</name>
    <dbReference type="NCBI Taxonomy" id="64495"/>
    <lineage>
        <taxon>Eukaryota</taxon>
        <taxon>Fungi</taxon>
        <taxon>Fungi incertae sedis</taxon>
        <taxon>Mucoromycota</taxon>
        <taxon>Mucoromycotina</taxon>
        <taxon>Mucoromycetes</taxon>
        <taxon>Mucorales</taxon>
        <taxon>Mucorineae</taxon>
        <taxon>Rhizopodaceae</taxon>
        <taxon>Rhizopus</taxon>
    </lineage>
</organism>
<sequence>MQRSFQLVRTYATKSKTTNLKYKPSVPVQKTTLSNGTLFIERQPVISSERQATAAPLIRQPKQYNTLGEKEVNEIRQLRESDPTTWTRVKLAKKFGCSELFIGMVAPLKNKNAVQEQVLDHGYRRQLIKENRQKRKALW</sequence>
<evidence type="ECO:0000313" key="2">
    <source>
        <dbReference type="Proteomes" id="UP000716291"/>
    </source>
</evidence>
<dbReference type="PANTHER" id="PTHR28266">
    <property type="entry name" value="54S RIBOSOMAL PROTEIN L20, MITOCHONDRIAL"/>
    <property type="match status" value="1"/>
</dbReference>
<keyword evidence="2" id="KW-1185">Reference proteome</keyword>
<comment type="caution">
    <text evidence="1">The sequence shown here is derived from an EMBL/GenBank/DDBJ whole genome shotgun (WGS) entry which is preliminary data.</text>
</comment>
<dbReference type="PANTHER" id="PTHR28266:SF1">
    <property type="entry name" value="LARGE RIBOSOMAL SUBUNIT PROTEIN ML58"/>
    <property type="match status" value="1"/>
</dbReference>
<reference evidence="1" key="1">
    <citation type="journal article" date="2020" name="Microb. Genom.">
        <title>Genetic diversity of clinical and environmental Mucorales isolates obtained from an investigation of mucormycosis cases among solid organ transplant recipients.</title>
        <authorList>
            <person name="Nguyen M.H."/>
            <person name="Kaul D."/>
            <person name="Muto C."/>
            <person name="Cheng S.J."/>
            <person name="Richter R.A."/>
            <person name="Bruno V.M."/>
            <person name="Liu G."/>
            <person name="Beyhan S."/>
            <person name="Sundermann A.J."/>
            <person name="Mounaud S."/>
            <person name="Pasculle A.W."/>
            <person name="Nierman W.C."/>
            <person name="Driscoll E."/>
            <person name="Cumbie R."/>
            <person name="Clancy C.J."/>
            <person name="Dupont C.L."/>
        </authorList>
    </citation>
    <scope>NUCLEOTIDE SEQUENCE</scope>
    <source>
        <strain evidence="1">GL11</strain>
    </source>
</reference>
<gene>
    <name evidence="1" type="ORF">G6F64_004238</name>
</gene>
<dbReference type="GO" id="GO:0003735">
    <property type="term" value="F:structural constituent of ribosome"/>
    <property type="evidence" value="ECO:0007669"/>
    <property type="project" value="TreeGrafter"/>
</dbReference>
<dbReference type="AlphaFoldDB" id="A0A9P6XD50"/>
<protein>
    <submittedName>
        <fullName evidence="1">Uncharacterized protein</fullName>
    </submittedName>
</protein>
<dbReference type="GO" id="GO:0005762">
    <property type="term" value="C:mitochondrial large ribosomal subunit"/>
    <property type="evidence" value="ECO:0007669"/>
    <property type="project" value="TreeGrafter"/>
</dbReference>
<dbReference type="InterPro" id="IPR024388">
    <property type="entry name" value="Ribosomal_mL58"/>
</dbReference>
<proteinExistence type="predicted"/>
<evidence type="ECO:0000313" key="1">
    <source>
        <dbReference type="EMBL" id="KAG1310874.1"/>
    </source>
</evidence>